<proteinExistence type="predicted"/>
<name>A0A3L6LB05_9TRYP</name>
<dbReference type="Gene3D" id="3.80.10.10">
    <property type="entry name" value="Ribonuclease Inhibitor"/>
    <property type="match status" value="1"/>
</dbReference>
<dbReference type="SUPFAM" id="SSF52047">
    <property type="entry name" value="RNI-like"/>
    <property type="match status" value="1"/>
</dbReference>
<reference evidence="1 2" key="1">
    <citation type="submission" date="2018-09" db="EMBL/GenBank/DDBJ databases">
        <title>whole genome sequence of T. equiperdum IVM-t1 strain.</title>
        <authorList>
            <person name="Suganuma K."/>
        </authorList>
    </citation>
    <scope>NUCLEOTIDE SEQUENCE [LARGE SCALE GENOMIC DNA]</scope>
    <source>
        <strain evidence="1 2">IVM-t1</strain>
    </source>
</reference>
<dbReference type="InterPro" id="IPR032675">
    <property type="entry name" value="LRR_dom_sf"/>
</dbReference>
<organism evidence="1 2">
    <name type="scientific">Trypanosoma brucei equiperdum</name>
    <dbReference type="NCBI Taxonomy" id="630700"/>
    <lineage>
        <taxon>Eukaryota</taxon>
        <taxon>Discoba</taxon>
        <taxon>Euglenozoa</taxon>
        <taxon>Kinetoplastea</taxon>
        <taxon>Metakinetoplastina</taxon>
        <taxon>Trypanosomatida</taxon>
        <taxon>Trypanosomatidae</taxon>
        <taxon>Trypanosoma</taxon>
    </lineage>
</organism>
<accession>A0A3L6LB05</accession>
<dbReference type="EMBL" id="QSBY01000005">
    <property type="protein sequence ID" value="RHW72437.1"/>
    <property type="molecule type" value="Genomic_DNA"/>
</dbReference>
<evidence type="ECO:0000313" key="1">
    <source>
        <dbReference type="EMBL" id="RHW72437.1"/>
    </source>
</evidence>
<sequence length="229" mass="26435">MELLKKTAALRIEQQTLNIPQEDVTNISLSDVPLLPERIACFTALSHLTLVSMKPKLKTLLAIPLDTLKSLRMLDVSDNNITVSADETLPVYPTMRKLFIANNKINQWARWSDSLPLSQTSKYSMLRIIMRMIVLAVLKCLNCFQNCQYWIPCQRTVGKWRFWTRMRIAVTKKMVMMMMKASSRLLLARNVKMMEVNLTAKMMMNPLLRLCERNRPCCAPRPLDARGCL</sequence>
<evidence type="ECO:0000313" key="2">
    <source>
        <dbReference type="Proteomes" id="UP000266743"/>
    </source>
</evidence>
<protein>
    <submittedName>
        <fullName evidence="1">Uncharacterized protein</fullName>
    </submittedName>
</protein>
<dbReference type="Proteomes" id="UP000266743">
    <property type="component" value="Chromosome 5"/>
</dbReference>
<gene>
    <name evidence="1" type="ORF">DPX39_050018800</name>
</gene>
<comment type="caution">
    <text evidence="1">The sequence shown here is derived from an EMBL/GenBank/DDBJ whole genome shotgun (WGS) entry which is preliminary data.</text>
</comment>
<dbReference type="AlphaFoldDB" id="A0A3L6LB05"/>